<evidence type="ECO:0000313" key="2">
    <source>
        <dbReference type="EMBL" id="SDQ20385.1"/>
    </source>
</evidence>
<accession>A0A1H0YYW9</accession>
<sequence length="151" mass="16710">MKKIGLFLMSSLFLSGCTSTNALHIFSIDARTTDVALENLVIVSNGTESYIQPTYQLFAIEHTNSDPADLVKESGMNLYDEEENLIFSIHTGANQDGILDTRTTPLADDLVGFIAPSKNIESGKNIFIEFVYEKDNQEVTEKVEVALQKSN</sequence>
<reference evidence="3" key="1">
    <citation type="submission" date="2016-10" db="EMBL/GenBank/DDBJ databases">
        <authorList>
            <person name="Varghese N."/>
            <person name="Submissions S."/>
        </authorList>
    </citation>
    <scope>NUCLEOTIDE SEQUENCE [LARGE SCALE GENOMIC DNA]</scope>
    <source>
        <strain evidence="3">MPL-11</strain>
    </source>
</reference>
<dbReference type="OrthoDB" id="2157573at2"/>
<dbReference type="Proteomes" id="UP000199481">
    <property type="component" value="Unassembled WGS sequence"/>
</dbReference>
<evidence type="ECO:0000313" key="3">
    <source>
        <dbReference type="Proteomes" id="UP000199481"/>
    </source>
</evidence>
<keyword evidence="3" id="KW-1185">Reference proteome</keyword>
<evidence type="ECO:0000256" key="1">
    <source>
        <dbReference type="SAM" id="SignalP"/>
    </source>
</evidence>
<dbReference type="EMBL" id="FNJW01000008">
    <property type="protein sequence ID" value="SDQ20385.1"/>
    <property type="molecule type" value="Genomic_DNA"/>
</dbReference>
<gene>
    <name evidence="2" type="ORF">SAMN04487752_1232</name>
</gene>
<dbReference type="AlphaFoldDB" id="A0A1H0YYW9"/>
<dbReference type="RefSeq" id="WP_089976175.1">
    <property type="nucleotide sequence ID" value="NZ_CP084916.1"/>
</dbReference>
<dbReference type="PROSITE" id="PS51257">
    <property type="entry name" value="PROKAR_LIPOPROTEIN"/>
    <property type="match status" value="1"/>
</dbReference>
<organism evidence="2 3">
    <name type="scientific">Carnobacterium viridans</name>
    <dbReference type="NCBI Taxonomy" id="174587"/>
    <lineage>
        <taxon>Bacteria</taxon>
        <taxon>Bacillati</taxon>
        <taxon>Bacillota</taxon>
        <taxon>Bacilli</taxon>
        <taxon>Lactobacillales</taxon>
        <taxon>Carnobacteriaceae</taxon>
        <taxon>Carnobacterium</taxon>
    </lineage>
</organism>
<protein>
    <recommendedName>
        <fullName evidence="4">DUF5067 domain-containing protein</fullName>
    </recommendedName>
</protein>
<keyword evidence="1" id="KW-0732">Signal</keyword>
<proteinExistence type="predicted"/>
<name>A0A1H0YYW9_9LACT</name>
<feature type="chain" id="PRO_5011467330" description="DUF5067 domain-containing protein" evidence="1">
    <location>
        <begin position="23"/>
        <end position="151"/>
    </location>
</feature>
<feature type="signal peptide" evidence="1">
    <location>
        <begin position="1"/>
        <end position="22"/>
    </location>
</feature>
<evidence type="ECO:0008006" key="4">
    <source>
        <dbReference type="Google" id="ProtNLM"/>
    </source>
</evidence>